<feature type="transmembrane region" description="Helical" evidence="7">
    <location>
        <begin position="298"/>
        <end position="316"/>
    </location>
</feature>
<evidence type="ECO:0000256" key="6">
    <source>
        <dbReference type="ARBA" id="ARBA00023136"/>
    </source>
</evidence>
<evidence type="ECO:0000256" key="4">
    <source>
        <dbReference type="ARBA" id="ARBA00022692"/>
    </source>
</evidence>
<keyword evidence="4 7" id="KW-0812">Transmembrane</keyword>
<dbReference type="Proteomes" id="UP001267878">
    <property type="component" value="Unassembled WGS sequence"/>
</dbReference>
<dbReference type="RefSeq" id="WP_310052588.1">
    <property type="nucleotide sequence ID" value="NZ_JAVDVW010000001.1"/>
</dbReference>
<comment type="caution">
    <text evidence="8">The sequence shown here is derived from an EMBL/GenBank/DDBJ whole genome shotgun (WGS) entry which is preliminary data.</text>
</comment>
<keyword evidence="3" id="KW-0808">Transferase</keyword>
<dbReference type="Pfam" id="PF00953">
    <property type="entry name" value="Glycos_transf_4"/>
    <property type="match status" value="1"/>
</dbReference>
<evidence type="ECO:0000313" key="9">
    <source>
        <dbReference type="Proteomes" id="UP001267878"/>
    </source>
</evidence>
<feature type="transmembrane region" description="Helical" evidence="7">
    <location>
        <begin position="222"/>
        <end position="241"/>
    </location>
</feature>
<evidence type="ECO:0000256" key="1">
    <source>
        <dbReference type="ARBA" id="ARBA00004651"/>
    </source>
</evidence>
<keyword evidence="5 7" id="KW-1133">Transmembrane helix</keyword>
<evidence type="ECO:0000256" key="7">
    <source>
        <dbReference type="SAM" id="Phobius"/>
    </source>
</evidence>
<feature type="transmembrane region" description="Helical" evidence="7">
    <location>
        <begin position="196"/>
        <end position="216"/>
    </location>
</feature>
<feature type="transmembrane region" description="Helical" evidence="7">
    <location>
        <begin position="70"/>
        <end position="88"/>
    </location>
</feature>
<dbReference type="EMBL" id="JAVDVW010000001">
    <property type="protein sequence ID" value="MDR7098569.1"/>
    <property type="molecule type" value="Genomic_DNA"/>
</dbReference>
<dbReference type="PANTHER" id="PTHR22926:SF3">
    <property type="entry name" value="UNDECAPRENYL-PHOSPHATE ALPHA-N-ACETYLGLUCOSAMINYL 1-PHOSPHATE TRANSFERASE"/>
    <property type="match status" value="1"/>
</dbReference>
<organism evidence="8 9">
    <name type="scientific">Agrilutibacter niabensis</name>
    <dbReference type="NCBI Taxonomy" id="380628"/>
    <lineage>
        <taxon>Bacteria</taxon>
        <taxon>Pseudomonadati</taxon>
        <taxon>Pseudomonadota</taxon>
        <taxon>Gammaproteobacteria</taxon>
        <taxon>Lysobacterales</taxon>
        <taxon>Lysobacteraceae</taxon>
        <taxon>Agrilutibacter</taxon>
    </lineage>
</organism>
<feature type="transmembrane region" description="Helical" evidence="7">
    <location>
        <begin position="262"/>
        <end position="286"/>
    </location>
</feature>
<dbReference type="InterPro" id="IPR000715">
    <property type="entry name" value="Glycosyl_transferase_4"/>
</dbReference>
<comment type="subcellular location">
    <subcellularLocation>
        <location evidence="1">Cell membrane</location>
        <topology evidence="1">Multi-pass membrane protein</topology>
    </subcellularLocation>
</comment>
<name>A0ABU1VM77_9GAMM</name>
<evidence type="ECO:0000256" key="2">
    <source>
        <dbReference type="ARBA" id="ARBA00022475"/>
    </source>
</evidence>
<feature type="transmembrane region" description="Helical" evidence="7">
    <location>
        <begin position="45"/>
        <end position="63"/>
    </location>
</feature>
<evidence type="ECO:0000256" key="5">
    <source>
        <dbReference type="ARBA" id="ARBA00022989"/>
    </source>
</evidence>
<evidence type="ECO:0000313" key="8">
    <source>
        <dbReference type="EMBL" id="MDR7098569.1"/>
    </source>
</evidence>
<dbReference type="CDD" id="cd06854">
    <property type="entry name" value="GT_WbpL_WbcO_like"/>
    <property type="match status" value="1"/>
</dbReference>
<feature type="transmembrane region" description="Helical" evidence="7">
    <location>
        <begin position="153"/>
        <end position="184"/>
    </location>
</feature>
<dbReference type="PANTHER" id="PTHR22926">
    <property type="entry name" value="PHOSPHO-N-ACETYLMURAMOYL-PENTAPEPTIDE-TRANSFERASE"/>
    <property type="match status" value="1"/>
</dbReference>
<accession>A0ABU1VM77</accession>
<sequence length="336" mass="36409">MLFWLSLHFIIGLTGTWMVRGYALRRDLLDHPGERRSHNIPTPRGGGVAIVIALLVAACVLGWRNPHQFILIAGFTMGLLLVAGVGMIDDHRPLSPWLRLSVQAMAAGIFALAVAGTWGDLSMAVLAFVAVMVLTNIWNFMDGINGIAASQATLVAVGLAFVLGGSWFWLTLALAAACLGFLPFNFPKARIFLGDVGSGSLGFALAALLVTALAGLGQPSHGILLLLPLSAFLVDSGLTLLRRLLMGERWWTPHVQHAYQRWAAGAGTHALVTLMYAGWTAAAWMLAWWLATRTEGQMTLWCALWFTMTAALWGWLQHSYSNRKEPQAAAIGKGRK</sequence>
<keyword evidence="6 7" id="KW-0472">Membrane</keyword>
<reference evidence="8 9" key="1">
    <citation type="submission" date="2023-07" db="EMBL/GenBank/DDBJ databases">
        <title>Sorghum-associated microbial communities from plants grown in Nebraska, USA.</title>
        <authorList>
            <person name="Schachtman D."/>
        </authorList>
    </citation>
    <scope>NUCLEOTIDE SEQUENCE [LARGE SCALE GENOMIC DNA]</scope>
    <source>
        <strain evidence="8 9">BE187</strain>
    </source>
</reference>
<keyword evidence="9" id="KW-1185">Reference proteome</keyword>
<proteinExistence type="predicted"/>
<gene>
    <name evidence="8" type="ORF">J2X04_000916</name>
</gene>
<protein>
    <submittedName>
        <fullName evidence="8">UDP-N-acetylmuramyl pentapeptide phosphotransferase/UDP-N-acetylglucosamine-1-phosphate transferase</fullName>
    </submittedName>
</protein>
<keyword evidence="2" id="KW-1003">Cell membrane</keyword>
<evidence type="ECO:0000256" key="3">
    <source>
        <dbReference type="ARBA" id="ARBA00022679"/>
    </source>
</evidence>